<feature type="signal peptide" evidence="2">
    <location>
        <begin position="1"/>
        <end position="25"/>
    </location>
</feature>
<dbReference type="Gene3D" id="1.10.720.180">
    <property type="match status" value="1"/>
</dbReference>
<dbReference type="OrthoDB" id="9783375at2"/>
<feature type="chain" id="PRO_5004192680" description="Doubled CXXCH motif domain-containing protein" evidence="2">
    <location>
        <begin position="26"/>
        <end position="393"/>
    </location>
</feature>
<dbReference type="InterPro" id="IPR051829">
    <property type="entry name" value="Multiheme_Cytochr_ET"/>
</dbReference>
<evidence type="ECO:0000256" key="2">
    <source>
        <dbReference type="SAM" id="SignalP"/>
    </source>
</evidence>
<dbReference type="PANTHER" id="PTHR35038">
    <property type="entry name" value="DISSIMILATORY SULFITE REDUCTASE SIRA"/>
    <property type="match status" value="1"/>
</dbReference>
<dbReference type="Gene3D" id="3.90.10.10">
    <property type="entry name" value="Cytochrome C3"/>
    <property type="match status" value="3"/>
</dbReference>
<keyword evidence="1 2" id="KW-0732">Signal</keyword>
<keyword evidence="5" id="KW-1185">Reference proteome</keyword>
<dbReference type="EMBL" id="AAEW02000005">
    <property type="protein sequence ID" value="EAT16402.1"/>
    <property type="molecule type" value="Genomic_DNA"/>
</dbReference>
<organism evidence="4 5">
    <name type="scientific">Desulfuromonas acetoxidans (strain DSM 684 / 11070)</name>
    <dbReference type="NCBI Taxonomy" id="281689"/>
    <lineage>
        <taxon>Bacteria</taxon>
        <taxon>Pseudomonadati</taxon>
        <taxon>Thermodesulfobacteriota</taxon>
        <taxon>Desulfuromonadia</taxon>
        <taxon>Desulfuromonadales</taxon>
        <taxon>Desulfuromonadaceae</taxon>
        <taxon>Desulfuromonas</taxon>
    </lineage>
</organism>
<feature type="domain" description="Doubled CXXCH motif" evidence="3">
    <location>
        <begin position="93"/>
        <end position="131"/>
    </location>
</feature>
<dbReference type="AlphaFoldDB" id="Q1K1I6"/>
<protein>
    <recommendedName>
        <fullName evidence="3">Doubled CXXCH motif domain-containing protein</fullName>
    </recommendedName>
</protein>
<comment type="caution">
    <text evidence="4">The sequence shown here is derived from an EMBL/GenBank/DDBJ whole genome shotgun (WGS) entry which is preliminary data.</text>
</comment>
<feature type="domain" description="Doubled CXXCH motif" evidence="3">
    <location>
        <begin position="139"/>
        <end position="176"/>
    </location>
</feature>
<dbReference type="PANTHER" id="PTHR35038:SF6">
    <property type="entry name" value="SURFACE LOCALIZED DECAHEME CYTOCHROME C LIPOPROTEIN"/>
    <property type="match status" value="1"/>
</dbReference>
<dbReference type="InterPro" id="IPR036280">
    <property type="entry name" value="Multihaem_cyt_sf"/>
</dbReference>
<evidence type="ECO:0000256" key="1">
    <source>
        <dbReference type="ARBA" id="ARBA00022729"/>
    </source>
</evidence>
<feature type="domain" description="Doubled CXXCH motif" evidence="3">
    <location>
        <begin position="307"/>
        <end position="339"/>
    </location>
</feature>
<dbReference type="Gene3D" id="1.10.1130.10">
    <property type="entry name" value="Flavocytochrome C3, Chain A"/>
    <property type="match status" value="1"/>
</dbReference>
<accession>Q1K1I6</accession>
<reference evidence="4" key="2">
    <citation type="submission" date="2006-05" db="EMBL/GenBank/DDBJ databases">
        <title>Sequencing of the draft genome and assembly of Desulfuromonas acetoxidans DSM 684.</title>
        <authorList>
            <consortium name="US DOE Joint Genome Institute (JGI-PGF)"/>
            <person name="Copeland A."/>
            <person name="Lucas S."/>
            <person name="Lapidus A."/>
            <person name="Barry K."/>
            <person name="Detter J.C."/>
            <person name="Glavina del Rio T."/>
            <person name="Hammon N."/>
            <person name="Israni S."/>
            <person name="Dalin E."/>
            <person name="Tice H."/>
            <person name="Bruce D."/>
            <person name="Pitluck S."/>
            <person name="Richardson P."/>
        </authorList>
    </citation>
    <scope>NUCLEOTIDE SEQUENCE [LARGE SCALE GENOMIC DNA]</scope>
    <source>
        <strain evidence="4">DSM 684</strain>
    </source>
</reference>
<evidence type="ECO:0000313" key="4">
    <source>
        <dbReference type="EMBL" id="EAT16402.1"/>
    </source>
</evidence>
<evidence type="ECO:0000313" key="5">
    <source>
        <dbReference type="Proteomes" id="UP000005695"/>
    </source>
</evidence>
<evidence type="ECO:0000259" key="3">
    <source>
        <dbReference type="Pfam" id="PF09699"/>
    </source>
</evidence>
<dbReference type="InterPro" id="IPR010177">
    <property type="entry name" value="Paired_CXXCH_1"/>
</dbReference>
<reference evidence="4" key="1">
    <citation type="submission" date="2006-05" db="EMBL/GenBank/DDBJ databases">
        <title>Annotation of the draft genome assembly of Desulfuromonas acetoxidans DSM 684.</title>
        <authorList>
            <consortium name="US DOE Joint Genome Institute (JGI-ORNL)"/>
            <person name="Larimer F."/>
            <person name="Land M."/>
            <person name="Hauser L."/>
        </authorList>
    </citation>
    <scope>NUCLEOTIDE SEQUENCE [LARGE SCALE GENOMIC DNA]</scope>
    <source>
        <strain evidence="4">DSM 684</strain>
    </source>
</reference>
<dbReference type="SUPFAM" id="SSF48695">
    <property type="entry name" value="Multiheme cytochromes"/>
    <property type="match status" value="2"/>
</dbReference>
<dbReference type="RefSeq" id="WP_005999038.1">
    <property type="nucleotide sequence ID" value="NZ_AAEW02000005.1"/>
</dbReference>
<dbReference type="Pfam" id="PF09699">
    <property type="entry name" value="Paired_CXXCH_1"/>
    <property type="match status" value="5"/>
</dbReference>
<name>Q1K1I6_DESA6</name>
<dbReference type="Proteomes" id="UP000005695">
    <property type="component" value="Unassembled WGS sequence"/>
</dbReference>
<gene>
    <name evidence="4" type="ORF">Dace_1866</name>
</gene>
<dbReference type="NCBIfam" id="TIGR01905">
    <property type="entry name" value="paired_CXXCH_1"/>
    <property type="match status" value="4"/>
</dbReference>
<proteinExistence type="predicted"/>
<feature type="domain" description="Doubled CXXCH motif" evidence="3">
    <location>
        <begin position="260"/>
        <end position="292"/>
    </location>
</feature>
<sequence length="393" mass="43399">MNYRSWIMSLLLPALVLVSVSNSFAASPCFQCHDPALFNGKVTHAPVAKNKCDQCHNPHLAKFDGLLLKQGSQLCFQCHDTFEANVFSKKVVHQPVAEGQCSACHEPHASATSGLLKRSMSELCLTCHNDIDEQPGKSHAPFAKGQCATCHLPHSGDRRALLKADNSAVCLSCHQSSPALRRQHLNRSLDGVDCLECHQPHKSQQVSLLRENLHQPFAEGKCQSCHSRNNDLSLCLSCHEEILTSFNHQFSHRVVGSQTNGCFNCHSPHASRQQGLIKQAPGQACRQCHEGKFERRATSLYVHPDANNCVTCHQLHGSDLPAMRKKDNDSACVDCHERHSNFSHPMGDKALDPRNGQPMNCISCHDPCNGTMFKYNLRGTSDKGLCILCHAGY</sequence>
<feature type="domain" description="Doubled CXXCH motif" evidence="3">
    <location>
        <begin position="44"/>
        <end position="82"/>
    </location>
</feature>
<dbReference type="GO" id="GO:0016491">
    <property type="term" value="F:oxidoreductase activity"/>
    <property type="evidence" value="ECO:0007669"/>
    <property type="project" value="TreeGrafter"/>
</dbReference>